<evidence type="ECO:0000313" key="2">
    <source>
        <dbReference type="EMBL" id="KAI1242596.1"/>
    </source>
</evidence>
<dbReference type="InterPro" id="IPR016024">
    <property type="entry name" value="ARM-type_fold"/>
</dbReference>
<gene>
    <name evidence="2" type="ORF">IHE44_0000128</name>
    <name evidence="1" type="ORF">IHE44_007819</name>
</gene>
<organism evidence="1">
    <name type="scientific">Lamprotornis superbus</name>
    <dbReference type="NCBI Taxonomy" id="245042"/>
    <lineage>
        <taxon>Eukaryota</taxon>
        <taxon>Metazoa</taxon>
        <taxon>Chordata</taxon>
        <taxon>Craniata</taxon>
        <taxon>Vertebrata</taxon>
        <taxon>Euteleostomi</taxon>
        <taxon>Archelosauria</taxon>
        <taxon>Archosauria</taxon>
        <taxon>Dinosauria</taxon>
        <taxon>Saurischia</taxon>
        <taxon>Theropoda</taxon>
        <taxon>Coelurosauria</taxon>
        <taxon>Aves</taxon>
        <taxon>Neognathae</taxon>
        <taxon>Neoaves</taxon>
        <taxon>Telluraves</taxon>
        <taxon>Australaves</taxon>
        <taxon>Passeriformes</taxon>
        <taxon>Sturnidae</taxon>
        <taxon>Lamprotornis</taxon>
    </lineage>
</organism>
<evidence type="ECO:0000313" key="3">
    <source>
        <dbReference type="Proteomes" id="UP000618051"/>
    </source>
</evidence>
<name>A0A835P368_9PASS</name>
<reference evidence="2 3" key="2">
    <citation type="journal article" date="2021" name="J. Hered.">
        <title>Feather Gene Expression Elucidates the Developmental Basis of Plumage Iridescence in African Starlings.</title>
        <authorList>
            <person name="Rubenstein D.R."/>
            <person name="Corvelo A."/>
            <person name="MacManes M.D."/>
            <person name="Maia R."/>
            <person name="Narzisi G."/>
            <person name="Rousaki A."/>
            <person name="Vandenabeele P."/>
            <person name="Shawkey M.D."/>
            <person name="Solomon J."/>
        </authorList>
    </citation>
    <scope>NUCLEOTIDE SEQUENCE [LARGE SCALE GENOMIC DNA]</scope>
    <source>
        <strain evidence="2">SS15</strain>
    </source>
</reference>
<proteinExistence type="predicted"/>
<dbReference type="GO" id="GO:0005634">
    <property type="term" value="C:nucleus"/>
    <property type="evidence" value="ECO:0007669"/>
    <property type="project" value="InterPro"/>
</dbReference>
<dbReference type="GO" id="GO:0000070">
    <property type="term" value="P:mitotic sister chromatid segregation"/>
    <property type="evidence" value="ECO:0007669"/>
    <property type="project" value="TreeGrafter"/>
</dbReference>
<reference evidence="2" key="3">
    <citation type="submission" date="2022-01" db="EMBL/GenBank/DDBJ databases">
        <authorList>
            <person name="Rubenstein D.R."/>
        </authorList>
    </citation>
    <scope>NUCLEOTIDE SEQUENCE</scope>
    <source>
        <strain evidence="2">SS15</strain>
        <tissue evidence="2">Liver</tissue>
    </source>
</reference>
<dbReference type="OrthoDB" id="10062843at2759"/>
<dbReference type="Proteomes" id="UP000618051">
    <property type="component" value="Unassembled WGS sequence"/>
</dbReference>
<dbReference type="InterPro" id="IPR011989">
    <property type="entry name" value="ARM-like"/>
</dbReference>
<evidence type="ECO:0000313" key="1">
    <source>
        <dbReference type="EMBL" id="KAG0134562.1"/>
    </source>
</evidence>
<dbReference type="Gene3D" id="1.25.10.10">
    <property type="entry name" value="Leucine-rich Repeat Variant"/>
    <property type="match status" value="1"/>
</dbReference>
<dbReference type="PANTHER" id="PTHR16199:SF4">
    <property type="entry name" value="CONDENSIN-2 COMPLEX SUBUNIT G2"/>
    <property type="match status" value="1"/>
</dbReference>
<dbReference type="EMBL" id="JADDUC020000001">
    <property type="protein sequence ID" value="KAI1242596.1"/>
    <property type="molecule type" value="Genomic_DNA"/>
</dbReference>
<dbReference type="PANTHER" id="PTHR16199">
    <property type="entry name" value="CONDENSIN-2 COMPLEX SUBUNIT G2"/>
    <property type="match status" value="1"/>
</dbReference>
<accession>A0A835P368</accession>
<dbReference type="InterPro" id="IPR024741">
    <property type="entry name" value="Condensin2_G2"/>
</dbReference>
<reference evidence="1" key="1">
    <citation type="submission" date="2020-10" db="EMBL/GenBank/DDBJ databases">
        <title>Feather gene expression reveals the developmental basis of iridescence in African starlings.</title>
        <authorList>
            <person name="Rubenstein D.R."/>
        </authorList>
    </citation>
    <scope>NUCLEOTIDE SEQUENCE</scope>
    <source>
        <strain evidence="1">SS15</strain>
        <tissue evidence="1">Liver</tissue>
    </source>
</reference>
<dbReference type="SUPFAM" id="SSF48371">
    <property type="entry name" value="ARM repeat"/>
    <property type="match status" value="1"/>
</dbReference>
<comment type="caution">
    <text evidence="1">The sequence shown here is derived from an EMBL/GenBank/DDBJ whole genome shotgun (WGS) entry which is preliminary data.</text>
</comment>
<dbReference type="GO" id="GO:0000796">
    <property type="term" value="C:condensin complex"/>
    <property type="evidence" value="ECO:0007669"/>
    <property type="project" value="TreeGrafter"/>
</dbReference>
<keyword evidence="3" id="KW-1185">Reference proteome</keyword>
<dbReference type="Pfam" id="PF12422">
    <property type="entry name" value="Condensin2nSMC"/>
    <property type="match status" value="1"/>
</dbReference>
<protein>
    <submittedName>
        <fullName evidence="1">Condensin-2 complex subunit G2</fullName>
    </submittedName>
</protein>
<dbReference type="EMBL" id="JADDUC010000004">
    <property type="protein sequence ID" value="KAG0134562.1"/>
    <property type="molecule type" value="Genomic_DNA"/>
</dbReference>
<sequence length="1485" mass="168096">MLHFVYKVGKTNSRMKREAFLQVVSKESIEDFLHYTHNPKNTFDHFDLNELLQELPRKQKEVLWQRLTQLLTESLMKNPVEIWYRTGDDKNDDDMEVDIVPEMKQTVAVIQGVAAVVTASIPAVDENVNYKALVECVFILNSILPALPASEKILQDAIQRMCEMWWEKGLEGKEQLGKTLFVILLRKSLNKAATGADIVRVWNLHQTLLCFDYDSDESNEVKDLLLQCFMSVKHIKKEEGRRLLSFLFSWNVNFIKMIHGTVKNQLQFFPRFLMEYISEVYFRAWKKVSGEFIKVLEYNCIQDFMHHGIHLPRSSPVHSKVREMLCYFHKQSKVRQGVEEMLYRLYQPILWRALKARNKEVRANAAFLFVDAFPIRDPSFTAEDMDSEIQKQFEELFSLLEDPHPFVRSTGILGVTQITSRYWEMIPSTILADLLKKITGELACDITSADVRCSVFKCLPIILDNKLSHPLLEQLLPATKHSLHDSSEKVRVAFVEMLLKVKAAKAAKFWNICPMEHLLSRLEADSRPVSRRIVNLLLNSFFPTTQPEDVWCERCVTLIQMNPAAARKFYQYACEFTAPTNIAKLMLTIRRCLNACIQKSMKESLHDSEDDDEEDGSEKENSSVLDNVLSVNDVASMASLLEITVILWRSIHKALDHNEDAKDYAIRKFASVLPEYFKVFQDERCMTPLVILASFMPPAAIPTFSCGVVSRLRNTDTGADQSKYSILVDCLCRWGQVGHVMELACDWLADSLTPTKNTRTSKHRVHIQVTHESKPDLAIDYIEYLLTHPVNRGCLLSVPKKKLKKLLKILGAAKRVLDSILKGTDSGGWNQATSLRAFSLFCRLSIHLQDKFSEEEDYLSLLKEMGAWIENQVVPFILASDQEDGISKHSDVSELIIQAYLTVCKDVIMVGLGNLTFQAHLLEMALLIMQTGRGDFCAPVLLCVLKEIVEASLNQNPETEKNIFQKILECVAHRLKKEQEKGIQLIQSIQMPLGEFIHALQCWHSSFPAVHQGVLSTLLAAMVAEINCVLQKASNGEDLTMPKTISDLPPLSSCLMTVITKSVNVVRSILNELMECILSEEIEGIFSLTATVCIVIIIKGKHKTSLLKDIAPAIQRKLIICKDAATGESSSTERWVYQEMVTFFNFPRELAFCASILTSDLGVISYILAMKEKSKKAVWCAIFKNDRYFDKLVLMMQIHLIHNSGLTKGTNAAPAGSCRSANCLSINIFIKTVFFGLHSSTSVNRQVFRLSVFAHIIRLENNPNLLPCFSLLYNFAFFHGIHGTDAIALCLKEIKVIPSTPEICVFPLKSSECLANQGHCRVQPCLSQDSLLWQLPMSERRVWLSTGTMTGSWPGAAFRNSCRTFHRRPAVLQVLDIHTLLLASLHLCLLFQQLHTKCSFSNLFPTCERSPQITHKVQEAHCCSSSSFCPQKGVLKGLFACAEGAETNITQCGMELAVLAKNKPLYRDMAPVLCHLGGCDCCVKS</sequence>